<dbReference type="EMBL" id="CP117522">
    <property type="protein sequence ID" value="WNF01156.1"/>
    <property type="molecule type" value="Genomic_DNA"/>
</dbReference>
<name>A0ABY9VEM0_9ACTN</name>
<gene>
    <name evidence="1" type="ORF">PS467_40345</name>
</gene>
<evidence type="ECO:0000313" key="1">
    <source>
        <dbReference type="EMBL" id="WNF01156.1"/>
    </source>
</evidence>
<reference evidence="1 2" key="1">
    <citation type="submission" date="2023-02" db="EMBL/GenBank/DDBJ databases">
        <title>Streptomyces sp. SCA4-21 with antifungal activity against Fusarium oxysporum f. sp. cubense, Streptomyces sp. SCA2-17 with antifungal activity against Fusarium oxysporum f. sp. cubense.</title>
        <authorList>
            <person name="Qi D."/>
        </authorList>
    </citation>
    <scope>NUCLEOTIDE SEQUENCE [LARGE SCALE GENOMIC DNA]</scope>
    <source>
        <strain evidence="1 2">SCA4-21</strain>
    </source>
</reference>
<evidence type="ECO:0000313" key="2">
    <source>
        <dbReference type="Proteomes" id="UP001305606"/>
    </source>
</evidence>
<keyword evidence="2" id="KW-1185">Reference proteome</keyword>
<proteinExistence type="predicted"/>
<dbReference type="Proteomes" id="UP001305606">
    <property type="component" value="Chromosome"/>
</dbReference>
<protein>
    <submittedName>
        <fullName evidence="1">Uncharacterized protein</fullName>
    </submittedName>
</protein>
<accession>A0ABY9VEM0</accession>
<organism evidence="1 2">
    <name type="scientific">Streptomyces luomodiensis</name>
    <dbReference type="NCBI Taxonomy" id="3026192"/>
    <lineage>
        <taxon>Bacteria</taxon>
        <taxon>Bacillati</taxon>
        <taxon>Actinomycetota</taxon>
        <taxon>Actinomycetes</taxon>
        <taxon>Kitasatosporales</taxon>
        <taxon>Streptomycetaceae</taxon>
        <taxon>Streptomyces</taxon>
    </lineage>
</organism>
<sequence length="339" mass="37514">MNLAALVVAHSGDVKTAERLCWLQLEWLARLSSDSGESFILHNTLQPWINVGRLRALQGDADGARRHFLLAEYMRDRRAVQLGPCSILAGAWPLILAAEPEIPGVLWNVYAIDQVKAYMRSGDPARALAVISGLRRVAPPASHPFITEGEILILLRSGRAKEALDKATNVTPERPSSEMAFLLHQVAAMVALGHEGRARRLAISLTALVTRTDLEYATPGTFLRHLKQLGLLLEKVSEFNYARAIYLRGLEVCDKHEDEPLRLEFVEGVLRLAPNDAASAKWRSRRDDLLGRSLYFEVRRKNGIRAAHDHPSIRHLVAAAESMSGCSSVSSKALRSSRA</sequence>
<dbReference type="RefSeq" id="WP_311039481.1">
    <property type="nucleotide sequence ID" value="NZ_CP117522.1"/>
</dbReference>